<evidence type="ECO:0000256" key="2">
    <source>
        <dbReference type="ARBA" id="ARBA00022679"/>
    </source>
</evidence>
<keyword evidence="6" id="KW-1185">Reference proteome</keyword>
<dbReference type="InterPro" id="IPR052028">
    <property type="entry name" value="HipA_Ser/Thr_kinase"/>
</dbReference>
<proteinExistence type="inferred from homology"/>
<evidence type="ECO:0000259" key="4">
    <source>
        <dbReference type="Pfam" id="PF07804"/>
    </source>
</evidence>
<dbReference type="STRING" id="299255.SAMN02745129_2211"/>
<feature type="domain" description="HipA-like C-terminal" evidence="4">
    <location>
        <begin position="163"/>
        <end position="356"/>
    </location>
</feature>
<dbReference type="GO" id="GO:0005829">
    <property type="term" value="C:cytosol"/>
    <property type="evidence" value="ECO:0007669"/>
    <property type="project" value="TreeGrafter"/>
</dbReference>
<evidence type="ECO:0000256" key="1">
    <source>
        <dbReference type="ARBA" id="ARBA00010164"/>
    </source>
</evidence>
<reference evidence="5 6" key="1">
    <citation type="submission" date="2016-11" db="EMBL/GenBank/DDBJ databases">
        <authorList>
            <person name="Jaros S."/>
            <person name="Januszkiewicz K."/>
            <person name="Wedrychowicz H."/>
        </authorList>
    </citation>
    <scope>NUCLEOTIDE SEQUENCE [LARGE SCALE GENOMIC DNA]</scope>
    <source>
        <strain evidence="5 6">DSM 16917</strain>
    </source>
</reference>
<dbReference type="Pfam" id="PF07804">
    <property type="entry name" value="HipA_C"/>
    <property type="match status" value="1"/>
</dbReference>
<gene>
    <name evidence="5" type="ORF">SAMN02745129_2211</name>
</gene>
<evidence type="ECO:0000313" key="6">
    <source>
        <dbReference type="Proteomes" id="UP000184268"/>
    </source>
</evidence>
<name>A0A1M5TN60_9GAMM</name>
<accession>A0A1M5TN60</accession>
<organism evidence="5 6">
    <name type="scientific">Ferrimonas marina</name>
    <dbReference type="NCBI Taxonomy" id="299255"/>
    <lineage>
        <taxon>Bacteria</taxon>
        <taxon>Pseudomonadati</taxon>
        <taxon>Pseudomonadota</taxon>
        <taxon>Gammaproteobacteria</taxon>
        <taxon>Alteromonadales</taxon>
        <taxon>Ferrimonadaceae</taxon>
        <taxon>Ferrimonas</taxon>
    </lineage>
</organism>
<dbReference type="PANTHER" id="PTHR37419:SF8">
    <property type="entry name" value="TOXIN YJJJ"/>
    <property type="match status" value="1"/>
</dbReference>
<dbReference type="EMBL" id="FQXG01000003">
    <property type="protein sequence ID" value="SHH52128.1"/>
    <property type="molecule type" value="Genomic_DNA"/>
</dbReference>
<dbReference type="InterPro" id="IPR012893">
    <property type="entry name" value="HipA-like_C"/>
</dbReference>
<dbReference type="AlphaFoldDB" id="A0A1M5TN60"/>
<dbReference type="GO" id="GO:0004674">
    <property type="term" value="F:protein serine/threonine kinase activity"/>
    <property type="evidence" value="ECO:0007669"/>
    <property type="project" value="TreeGrafter"/>
</dbReference>
<comment type="similarity">
    <text evidence="1">Belongs to the HipA Ser/Thr kinase family.</text>
</comment>
<evidence type="ECO:0000256" key="3">
    <source>
        <dbReference type="ARBA" id="ARBA00022777"/>
    </source>
</evidence>
<keyword evidence="3 5" id="KW-0418">Kinase</keyword>
<keyword evidence="2" id="KW-0808">Transferase</keyword>
<sequence length="443" mass="49393">MEEITIQTNLDGVWHDAATLTLPDLEQGRRGGLRLNYEIDYFFANDGAKGSAALGAHYPLSDIVGYQESVWPAFLDDIMPAGYARRHLVRQAGLGGLGPEEQDCRLLRNHTMAPVGNLRVKESLLEPRLPALMFDKDRVLERHIDFVDHAYERGAASGGASGAGGEAPKYLVRETPEGQIWIDSYQDEGGCLDRGYLVKFARGRGLVRDRQILEMEFAYYHLATHLGFDTIPTKGMALERYSNGDAQKLSLWLPRFDMKPVDGVMHRSGLESVYSLLNAQPGSDQLHVDALGAIDNYLSGFEGYDRRAAVAEYLRRDLLNIVLGNSDNHCRNIAVIKTGEAAALAPVYDLAPMRADDDAPRRTTRWGQLERGGEFDFAGICNLVGDRFELEPEYLLGVLRELAVSLRGAPRYLREFGVPSEMLTLPVLGFEHLDSRLQRWGLL</sequence>
<dbReference type="PIRSF" id="PIRSF028135">
    <property type="entry name" value="UCP028135_HipA-like"/>
    <property type="match status" value="1"/>
</dbReference>
<evidence type="ECO:0000313" key="5">
    <source>
        <dbReference type="EMBL" id="SHH52128.1"/>
    </source>
</evidence>
<dbReference type="PANTHER" id="PTHR37419">
    <property type="entry name" value="SERINE/THREONINE-PROTEIN KINASE TOXIN HIPA"/>
    <property type="match status" value="1"/>
</dbReference>
<protein>
    <submittedName>
        <fullName evidence="5">Serine/threonine-protein kinase HipA</fullName>
    </submittedName>
</protein>
<dbReference type="OrthoDB" id="9805913at2"/>
<dbReference type="RefSeq" id="WP_067656160.1">
    <property type="nucleotide sequence ID" value="NZ_FQXG01000003.1"/>
</dbReference>
<dbReference type="Proteomes" id="UP000184268">
    <property type="component" value="Unassembled WGS sequence"/>
</dbReference>
<dbReference type="InterPro" id="IPR016869">
    <property type="entry name" value="UCP028135_HipA-like"/>
</dbReference>